<comment type="caution">
    <text evidence="2">The sequence shown here is derived from an EMBL/GenBank/DDBJ whole genome shotgun (WGS) entry which is preliminary data.</text>
</comment>
<dbReference type="AlphaFoldDB" id="A0AAD7GD10"/>
<evidence type="ECO:0000256" key="1">
    <source>
        <dbReference type="SAM" id="MobiDB-lite"/>
    </source>
</evidence>
<sequence length="131" mass="13892">MPTGGQSRAARRTLFCVCGTAGLDAATVLLLDMRHARHVVQDSTATVAKEDCIDVIGAEALPPRLFLLRRGPGLPPFLSVATEGGRSETGLGSGEDDEEDAADFGRGVAGFPLLRATSFVVAAMRRRRIRV</sequence>
<accession>A0AAD7GD10</accession>
<evidence type="ECO:0000313" key="2">
    <source>
        <dbReference type="EMBL" id="KAJ7688663.1"/>
    </source>
</evidence>
<proteinExistence type="predicted"/>
<evidence type="ECO:0000313" key="3">
    <source>
        <dbReference type="Proteomes" id="UP001215598"/>
    </source>
</evidence>
<dbReference type="Proteomes" id="UP001215598">
    <property type="component" value="Unassembled WGS sequence"/>
</dbReference>
<gene>
    <name evidence="2" type="ORF">B0H16DRAFT_1753039</name>
</gene>
<name>A0AAD7GD10_9AGAR</name>
<organism evidence="2 3">
    <name type="scientific">Mycena metata</name>
    <dbReference type="NCBI Taxonomy" id="1033252"/>
    <lineage>
        <taxon>Eukaryota</taxon>
        <taxon>Fungi</taxon>
        <taxon>Dikarya</taxon>
        <taxon>Basidiomycota</taxon>
        <taxon>Agaricomycotina</taxon>
        <taxon>Agaricomycetes</taxon>
        <taxon>Agaricomycetidae</taxon>
        <taxon>Agaricales</taxon>
        <taxon>Marasmiineae</taxon>
        <taxon>Mycenaceae</taxon>
        <taxon>Mycena</taxon>
    </lineage>
</organism>
<dbReference type="EMBL" id="JARKIB010000933">
    <property type="protein sequence ID" value="KAJ7688663.1"/>
    <property type="molecule type" value="Genomic_DNA"/>
</dbReference>
<reference evidence="2" key="1">
    <citation type="submission" date="2023-03" db="EMBL/GenBank/DDBJ databases">
        <title>Massive genome expansion in bonnet fungi (Mycena s.s.) driven by repeated elements and novel gene families across ecological guilds.</title>
        <authorList>
            <consortium name="Lawrence Berkeley National Laboratory"/>
            <person name="Harder C.B."/>
            <person name="Miyauchi S."/>
            <person name="Viragh M."/>
            <person name="Kuo A."/>
            <person name="Thoen E."/>
            <person name="Andreopoulos B."/>
            <person name="Lu D."/>
            <person name="Skrede I."/>
            <person name="Drula E."/>
            <person name="Henrissat B."/>
            <person name="Morin E."/>
            <person name="Kohler A."/>
            <person name="Barry K."/>
            <person name="LaButti K."/>
            <person name="Morin E."/>
            <person name="Salamov A."/>
            <person name="Lipzen A."/>
            <person name="Mereny Z."/>
            <person name="Hegedus B."/>
            <person name="Baldrian P."/>
            <person name="Stursova M."/>
            <person name="Weitz H."/>
            <person name="Taylor A."/>
            <person name="Grigoriev I.V."/>
            <person name="Nagy L.G."/>
            <person name="Martin F."/>
            <person name="Kauserud H."/>
        </authorList>
    </citation>
    <scope>NUCLEOTIDE SEQUENCE</scope>
    <source>
        <strain evidence="2">CBHHK182m</strain>
    </source>
</reference>
<feature type="region of interest" description="Disordered" evidence="1">
    <location>
        <begin position="78"/>
        <end position="102"/>
    </location>
</feature>
<protein>
    <submittedName>
        <fullName evidence="2">Uncharacterized protein</fullName>
    </submittedName>
</protein>
<keyword evidence="3" id="KW-1185">Reference proteome</keyword>